<sequence>MKFAGMGDNVVDRYVNKKVMFPGGNAVNFAVYARKCGMDAAYLGVFADDPEGKLIRNALLELGVDVSGCTVMEGTATERCDVILVDGDRTFVGSGWEDGKERKTLKLGQKELEYLKQFDVIHCGCYAYMEDEMRKLGEFDCIRTFDFSSEEEYRSEEYLKMVCPYVDIALFSGAEMSDDQIRVLEKKVRSYGVSCVLVTNGTKGQLLFEGDREHRGQVKRIEPVDTMGAGDSFFTAFVVSLVGQGWERHGKMEEGMIQEAFASAADFSSKNCLVEGSFGFATPYE</sequence>
<comment type="similarity">
    <text evidence="1">Belongs to the carbohydrate kinase PfkB family.</text>
</comment>
<organism evidence="5 6">
    <name type="scientific">Sinanaerobacter chloroacetimidivorans</name>
    <dbReference type="NCBI Taxonomy" id="2818044"/>
    <lineage>
        <taxon>Bacteria</taxon>
        <taxon>Bacillati</taxon>
        <taxon>Bacillota</taxon>
        <taxon>Clostridia</taxon>
        <taxon>Peptostreptococcales</taxon>
        <taxon>Anaerovoracaceae</taxon>
        <taxon>Sinanaerobacter</taxon>
    </lineage>
</organism>
<proteinExistence type="inferred from homology"/>
<dbReference type="Proteomes" id="UP000675664">
    <property type="component" value="Unassembled WGS sequence"/>
</dbReference>
<dbReference type="EMBL" id="JAGSND010000014">
    <property type="protein sequence ID" value="MBR0599601.1"/>
    <property type="molecule type" value="Genomic_DNA"/>
</dbReference>
<evidence type="ECO:0000256" key="3">
    <source>
        <dbReference type="ARBA" id="ARBA00022777"/>
    </source>
</evidence>
<evidence type="ECO:0000313" key="5">
    <source>
        <dbReference type="EMBL" id="MBR0599601.1"/>
    </source>
</evidence>
<dbReference type="InterPro" id="IPR029056">
    <property type="entry name" value="Ribokinase-like"/>
</dbReference>
<keyword evidence="3" id="KW-0418">Kinase</keyword>
<keyword evidence="2" id="KW-0808">Transferase</keyword>
<evidence type="ECO:0000256" key="1">
    <source>
        <dbReference type="ARBA" id="ARBA00010688"/>
    </source>
</evidence>
<dbReference type="Pfam" id="PF00294">
    <property type="entry name" value="PfkB"/>
    <property type="match status" value="1"/>
</dbReference>
<dbReference type="InterPro" id="IPR011611">
    <property type="entry name" value="PfkB_dom"/>
</dbReference>
<reference evidence="5" key="2">
    <citation type="submission" date="2021-04" db="EMBL/GenBank/DDBJ databases">
        <authorList>
            <person name="Liu J."/>
        </authorList>
    </citation>
    <scope>NUCLEOTIDE SEQUENCE</scope>
    <source>
        <strain evidence="5">BAD-6</strain>
    </source>
</reference>
<dbReference type="AlphaFoldDB" id="A0A8J7W3B3"/>
<dbReference type="GO" id="GO:0016301">
    <property type="term" value="F:kinase activity"/>
    <property type="evidence" value="ECO:0007669"/>
    <property type="project" value="UniProtKB-KW"/>
</dbReference>
<accession>A0A8J7W3B3</accession>
<keyword evidence="6" id="KW-1185">Reference proteome</keyword>
<dbReference type="Gene3D" id="3.40.1190.20">
    <property type="match status" value="1"/>
</dbReference>
<gene>
    <name evidence="5" type="ORF">KCX82_17080</name>
</gene>
<protein>
    <submittedName>
        <fullName evidence="5">Ribokinase</fullName>
    </submittedName>
</protein>
<dbReference type="PANTHER" id="PTHR43085">
    <property type="entry name" value="HEXOKINASE FAMILY MEMBER"/>
    <property type="match status" value="1"/>
</dbReference>
<evidence type="ECO:0000313" key="6">
    <source>
        <dbReference type="Proteomes" id="UP000675664"/>
    </source>
</evidence>
<dbReference type="SUPFAM" id="SSF53613">
    <property type="entry name" value="Ribokinase-like"/>
    <property type="match status" value="1"/>
</dbReference>
<dbReference type="InterPro" id="IPR050306">
    <property type="entry name" value="PfkB_Carbo_kinase"/>
</dbReference>
<reference evidence="5" key="1">
    <citation type="submission" date="2021-04" db="EMBL/GenBank/DDBJ databases">
        <title>Sinoanaerobacter chloroacetimidivorans sp. nov., an obligate anaerobic bacterium isolated from anaerobic sludge.</title>
        <authorList>
            <person name="Bao Y."/>
        </authorList>
    </citation>
    <scope>NUCLEOTIDE SEQUENCE</scope>
    <source>
        <strain evidence="5">BAD-6</strain>
    </source>
</reference>
<evidence type="ECO:0000256" key="2">
    <source>
        <dbReference type="ARBA" id="ARBA00022679"/>
    </source>
</evidence>
<feature type="domain" description="Carbohydrate kinase PfkB" evidence="4">
    <location>
        <begin position="14"/>
        <end position="250"/>
    </location>
</feature>
<evidence type="ECO:0000259" key="4">
    <source>
        <dbReference type="Pfam" id="PF00294"/>
    </source>
</evidence>
<dbReference type="PANTHER" id="PTHR43085:SF41">
    <property type="entry name" value="FRUCTOSELYSINE 6-KINASE"/>
    <property type="match status" value="1"/>
</dbReference>
<name>A0A8J7W3B3_9FIRM</name>
<comment type="caution">
    <text evidence="5">The sequence shown here is derived from an EMBL/GenBank/DDBJ whole genome shotgun (WGS) entry which is preliminary data.</text>
</comment>